<gene>
    <name evidence="3" type="ORF">PH586_11175</name>
</gene>
<name>A0ABT4XFH8_9PSED</name>
<dbReference type="EMBL" id="JAQJZJ010000004">
    <property type="protein sequence ID" value="MDA7086945.1"/>
    <property type="molecule type" value="Genomic_DNA"/>
</dbReference>
<dbReference type="Gene3D" id="2.60.40.10">
    <property type="entry name" value="Immunoglobulins"/>
    <property type="match status" value="1"/>
</dbReference>
<feature type="signal peptide" evidence="1">
    <location>
        <begin position="1"/>
        <end position="31"/>
    </location>
</feature>
<feature type="domain" description="DUF7507" evidence="2">
    <location>
        <begin position="316"/>
        <end position="395"/>
    </location>
</feature>
<reference evidence="3 4" key="1">
    <citation type="submission" date="2023-01" db="EMBL/GenBank/DDBJ databases">
        <title>Pseudomonas SA3-5T sp. nov., isolated from tidal flat sediment.</title>
        <authorList>
            <person name="Kim H.S."/>
            <person name="Kim J.-S."/>
            <person name="Suh M.K."/>
            <person name="Eom M.K."/>
            <person name="Lee J.-S."/>
        </authorList>
    </citation>
    <scope>NUCLEOTIDE SEQUENCE [LARGE SCALE GENOMIC DNA]</scope>
    <source>
        <strain evidence="3 4">SA3-5</strain>
    </source>
</reference>
<feature type="domain" description="DUF7507" evidence="2">
    <location>
        <begin position="539"/>
        <end position="623"/>
    </location>
</feature>
<evidence type="ECO:0000313" key="4">
    <source>
        <dbReference type="Proteomes" id="UP001212042"/>
    </source>
</evidence>
<feature type="chain" id="PRO_5046782514" description="DUF7507 domain-containing protein" evidence="1">
    <location>
        <begin position="32"/>
        <end position="1007"/>
    </location>
</feature>
<dbReference type="InterPro" id="IPR013783">
    <property type="entry name" value="Ig-like_fold"/>
</dbReference>
<organism evidence="3 4">
    <name type="scientific">Pseudomonas aestuarii</name>
    <dbReference type="NCBI Taxonomy" id="3018340"/>
    <lineage>
        <taxon>Bacteria</taxon>
        <taxon>Pseudomonadati</taxon>
        <taxon>Pseudomonadota</taxon>
        <taxon>Gammaproteobacteria</taxon>
        <taxon>Pseudomonadales</taxon>
        <taxon>Pseudomonadaceae</taxon>
        <taxon>Pseudomonas</taxon>
    </lineage>
</organism>
<dbReference type="RefSeq" id="WP_271347838.1">
    <property type="nucleotide sequence ID" value="NZ_JAQJZJ010000004.1"/>
</dbReference>
<evidence type="ECO:0000313" key="3">
    <source>
        <dbReference type="EMBL" id="MDA7086945.1"/>
    </source>
</evidence>
<proteinExistence type="predicted"/>
<evidence type="ECO:0000259" key="2">
    <source>
        <dbReference type="Pfam" id="PF24346"/>
    </source>
</evidence>
<protein>
    <recommendedName>
        <fullName evidence="2">DUF7507 domain-containing protein</fullName>
    </recommendedName>
</protein>
<feature type="domain" description="DUF7507" evidence="2">
    <location>
        <begin position="765"/>
        <end position="859"/>
    </location>
</feature>
<keyword evidence="4" id="KW-1185">Reference proteome</keyword>
<accession>A0ABT4XFH8</accession>
<dbReference type="InterPro" id="IPR055354">
    <property type="entry name" value="DUF7507"/>
</dbReference>
<evidence type="ECO:0000256" key="1">
    <source>
        <dbReference type="SAM" id="SignalP"/>
    </source>
</evidence>
<dbReference type="Proteomes" id="UP001212042">
    <property type="component" value="Unassembled WGS sequence"/>
</dbReference>
<dbReference type="Pfam" id="PF24346">
    <property type="entry name" value="DUF7507"/>
    <property type="match status" value="3"/>
</dbReference>
<sequence length="1007" mass="102332">MHSRNFLRSLPRCLLGAALVAGITTTAGVYAVDGNPPGLFELDGNTLDVGATPGDDWGSLFLGTQAGTPAAFTGILADPAPVTIYWQGGSKDINDVTEWRYKDGSVPDKDDITNAYAAGYTVQPGQATAVHEAGDLIIYFGLDRFANNGDAFAGFWFFQDNVGLGPNGTFNGQHVGRNGDQRGDLLVLVEYPQGANAVPEIKVYEWDPLDADNDNVADNLDEIYSSSNAMCDGNGDKVACAITNVGNLSGEPLWPYTPKSGSGLPFESFFEGGINVSQLLGGEVPCFSSFLAETRSSRSETAQLKDFVLGAFDLCSIDVTKNCTAAVDSSDGGNSILVNFDGMVTNDGGLTLNDVTVTDDMGTPGDTADDVVVFGPATLAPGESQPYNGSYSTMDLAPTDRVTAEGHRANATVTAEAEASCAPDIIPAIDVDKFCTASINGSGDGIDVLFEGIVTNTGNVALENVTVVDDNGTPGNLGDDVTINIGDLNVGEVKPYSGGFSVSGSNTSTDHVVATGTAVLGGDAVQDTAQATCLADVLPDIAVDKFCSASINAGGTGIDVLFNGSVTNTGNVLLNNVTVVDDNGTPGNPADDVTVLGPISLAPGASAPYSGGFGVLGSNSSTDMVIASGTDALTQTPVQADASANCAADVLPNIAVDKFCSASINAGGTGIDVLFNGVVSNTGNVVLNDVTVVDDNGTPGVPGDDVTVLGPISLAPGASAPYSGGFGVLASSSSTDMVIASGTDALTQTPVQADASANCAADVSPDLLVSKQCTDAPAFGEAILFDGSVTNNGNVTLLGVIVVDDNATPGDTADDVTFNIGDLAPGASANYNGSYTPALAGTYTNTVVAQATDAVESSPVESSPAQATCEVPPPPPEFEGCTPGFWKNSPGSWPPTGYSPDQLLTSVFTLPNGVINNNLGGDSLMEALNYGGGDNLLGAAEILLRAAVASLLNSAHPEVDFPRSTAEVIAAVNAALATKDRASILMLASELDADNNLGCPLANDNSF</sequence>
<comment type="caution">
    <text evidence="3">The sequence shown here is derived from an EMBL/GenBank/DDBJ whole genome shotgun (WGS) entry which is preliminary data.</text>
</comment>
<keyword evidence="1" id="KW-0732">Signal</keyword>